<dbReference type="InterPro" id="IPR000914">
    <property type="entry name" value="SBP_5_dom"/>
</dbReference>
<dbReference type="Pfam" id="PF00496">
    <property type="entry name" value="SBP_bac_5"/>
    <property type="match status" value="1"/>
</dbReference>
<dbReference type="GO" id="GO:0015833">
    <property type="term" value="P:peptide transport"/>
    <property type="evidence" value="ECO:0007669"/>
    <property type="project" value="UniProtKB-KW"/>
</dbReference>
<dbReference type="CDD" id="cd08504">
    <property type="entry name" value="PBP2_OppA"/>
    <property type="match status" value="1"/>
</dbReference>
<evidence type="ECO:0000256" key="4">
    <source>
        <dbReference type="ARBA" id="ARBA00022729"/>
    </source>
</evidence>
<dbReference type="AlphaFoldDB" id="A0A1Z5H4K2"/>
<comment type="caution">
    <text evidence="8">The sequence shown here is derived from an EMBL/GenBank/DDBJ whole genome shotgun (WGS) entry which is preliminary data.</text>
</comment>
<evidence type="ECO:0000256" key="6">
    <source>
        <dbReference type="SAM" id="SignalP"/>
    </source>
</evidence>
<dbReference type="Gene3D" id="3.40.190.10">
    <property type="entry name" value="Periplasmic binding protein-like II"/>
    <property type="match status" value="1"/>
</dbReference>
<dbReference type="InterPro" id="IPR030678">
    <property type="entry name" value="Peptide/Ni-bd"/>
</dbReference>
<evidence type="ECO:0000313" key="9">
    <source>
        <dbReference type="Proteomes" id="UP000223370"/>
    </source>
</evidence>
<name>A0A1Z5H4K2_9LACO</name>
<dbReference type="SUPFAM" id="SSF53850">
    <property type="entry name" value="Periplasmic binding protein-like II"/>
    <property type="match status" value="1"/>
</dbReference>
<reference evidence="8 9" key="1">
    <citation type="submission" date="2015-11" db="EMBL/GenBank/DDBJ databases">
        <title>Draft genome sequences of new species of the genus Lactobacillus isolated from orchardgrass silage.</title>
        <authorList>
            <person name="Tohno M."/>
            <person name="Tanizawa Y."/>
            <person name="Arita M."/>
        </authorList>
    </citation>
    <scope>NUCLEOTIDE SEQUENCE [LARGE SCALE GENOMIC DNA]</scope>
    <source>
        <strain evidence="8 9">IWT5</strain>
    </source>
</reference>
<dbReference type="Gene3D" id="3.90.76.10">
    <property type="entry name" value="Dipeptide-binding Protein, Domain 1"/>
    <property type="match status" value="1"/>
</dbReference>
<dbReference type="Gene3D" id="3.10.105.10">
    <property type="entry name" value="Dipeptide-binding Protein, Domain 3"/>
    <property type="match status" value="1"/>
</dbReference>
<sequence precursor="true">MKTTFKLISVMLATLFLSGCQQSLSNSKQTSDNKGVMSRNQNVTVVEQTRLNTVDISKVNSFNKLRSSTEGLFRLGNNGRVNNGLAQSYHISKDAKTYTFQLRNNARWSNGQPITATDFVYSWQRSVNPQTKSVNANLFDGIKNADKIRKGELPASRLGVKALSTHNLQVKLNHPMVYFESLLAYPLFAPQHRATVQRYGSQYGASADQQIYSGPFKLVKWHANSASRTLVPNPYYWDKSHVYLKRLTIVTSKSPSQDLRDYRSGKVAEIQLIGKQIPENKNNPDYIVRPFSLMRIIAYNFSTSNTANKKLINNRNARLAISHAISRRRLIDQALQNASLPPKGFVTAGLSKNNLNHSDFANQQEASSYVKGNNKTAAHEWAAAKRQLHVSTAKLTLITANDAVSVRVANNLKTQLENHLPGLTIHTVSLDSNHLNNRVTNGQFDLLLTGWGADYPDPLSFLQVMTSNSRHNYGHWHDATYDRLVNTLNNNQSTDNQLRWQQMLNAEKRLTEQQGVTPLYQQADSFLTNPKLNGVVHNISGVVEDYKSAYWVK</sequence>
<dbReference type="OrthoDB" id="403896at2"/>
<dbReference type="EMBL" id="BCMJ01000002">
    <property type="protein sequence ID" value="GAT18218.1"/>
    <property type="molecule type" value="Genomic_DNA"/>
</dbReference>
<feature type="signal peptide" evidence="6">
    <location>
        <begin position="1"/>
        <end position="23"/>
    </location>
</feature>
<dbReference type="PROSITE" id="PS51257">
    <property type="entry name" value="PROKAR_LIPOPROTEIN"/>
    <property type="match status" value="1"/>
</dbReference>
<dbReference type="PIRSF" id="PIRSF002741">
    <property type="entry name" value="MppA"/>
    <property type="match status" value="1"/>
</dbReference>
<keyword evidence="4 6" id="KW-0732">Signal</keyword>
<organism evidence="8 9">
    <name type="scientific">Secundilactobacillus silagincola</name>
    <dbReference type="NCBI Taxonomy" id="1714681"/>
    <lineage>
        <taxon>Bacteria</taxon>
        <taxon>Bacillati</taxon>
        <taxon>Bacillota</taxon>
        <taxon>Bacilli</taxon>
        <taxon>Lactobacillales</taxon>
        <taxon>Lactobacillaceae</taxon>
        <taxon>Secundilactobacillus</taxon>
    </lineage>
</organism>
<gene>
    <name evidence="8" type="primary">oppA_3</name>
    <name evidence="8" type="ORF">IWT5_00491</name>
</gene>
<dbReference type="FunFam" id="3.90.76.10:FF:000001">
    <property type="entry name" value="Oligopeptide ABC transporter substrate-binding protein"/>
    <property type="match status" value="1"/>
</dbReference>
<evidence type="ECO:0000256" key="1">
    <source>
        <dbReference type="ARBA" id="ARBA00004196"/>
    </source>
</evidence>
<accession>A0A1Z5H4K2</accession>
<evidence type="ECO:0000256" key="5">
    <source>
        <dbReference type="ARBA" id="ARBA00022856"/>
    </source>
</evidence>
<dbReference type="GO" id="GO:0043190">
    <property type="term" value="C:ATP-binding cassette (ABC) transporter complex"/>
    <property type="evidence" value="ECO:0007669"/>
    <property type="project" value="InterPro"/>
</dbReference>
<dbReference type="InterPro" id="IPR039424">
    <property type="entry name" value="SBP_5"/>
</dbReference>
<keyword evidence="3" id="KW-0813">Transport</keyword>
<protein>
    <submittedName>
        <fullName evidence="8">Oligopeptide ABC transporter substrate-binding protein</fullName>
    </submittedName>
</protein>
<comment type="similarity">
    <text evidence="2">Belongs to the bacterial solute-binding protein 5 family.</text>
</comment>
<dbReference type="PANTHER" id="PTHR30290:SF10">
    <property type="entry name" value="PERIPLASMIC OLIGOPEPTIDE-BINDING PROTEIN-RELATED"/>
    <property type="match status" value="1"/>
</dbReference>
<dbReference type="RefSeq" id="WP_098823743.1">
    <property type="nucleotide sequence ID" value="NZ_BCMJ01000002.1"/>
</dbReference>
<keyword evidence="5" id="KW-0571">Peptide transport</keyword>
<dbReference type="GO" id="GO:1904680">
    <property type="term" value="F:peptide transmembrane transporter activity"/>
    <property type="evidence" value="ECO:0007669"/>
    <property type="project" value="TreeGrafter"/>
</dbReference>
<dbReference type="Proteomes" id="UP000223370">
    <property type="component" value="Unassembled WGS sequence"/>
</dbReference>
<comment type="subcellular location">
    <subcellularLocation>
        <location evidence="1">Cell envelope</location>
    </subcellularLocation>
</comment>
<feature type="domain" description="Solute-binding protein family 5" evidence="7">
    <location>
        <begin position="81"/>
        <end position="470"/>
    </location>
</feature>
<evidence type="ECO:0000256" key="3">
    <source>
        <dbReference type="ARBA" id="ARBA00022448"/>
    </source>
</evidence>
<evidence type="ECO:0000256" key="2">
    <source>
        <dbReference type="ARBA" id="ARBA00005695"/>
    </source>
</evidence>
<feature type="chain" id="PRO_5039113210" evidence="6">
    <location>
        <begin position="24"/>
        <end position="553"/>
    </location>
</feature>
<evidence type="ECO:0000313" key="8">
    <source>
        <dbReference type="EMBL" id="GAT18218.1"/>
    </source>
</evidence>
<dbReference type="GO" id="GO:0042597">
    <property type="term" value="C:periplasmic space"/>
    <property type="evidence" value="ECO:0007669"/>
    <property type="project" value="UniProtKB-ARBA"/>
</dbReference>
<evidence type="ECO:0000259" key="7">
    <source>
        <dbReference type="Pfam" id="PF00496"/>
    </source>
</evidence>
<dbReference type="PANTHER" id="PTHR30290">
    <property type="entry name" value="PERIPLASMIC BINDING COMPONENT OF ABC TRANSPORTER"/>
    <property type="match status" value="1"/>
</dbReference>
<keyword evidence="5" id="KW-0653">Protein transport</keyword>
<proteinExistence type="inferred from homology"/>
<keyword evidence="9" id="KW-1185">Reference proteome</keyword>
<dbReference type="GO" id="GO:0030313">
    <property type="term" value="C:cell envelope"/>
    <property type="evidence" value="ECO:0007669"/>
    <property type="project" value="UniProtKB-SubCell"/>
</dbReference>